<accession>A0A644ZUJ5</accession>
<reference evidence="2" key="1">
    <citation type="submission" date="2019-08" db="EMBL/GenBank/DDBJ databases">
        <authorList>
            <person name="Kucharzyk K."/>
            <person name="Murdoch R.W."/>
            <person name="Higgins S."/>
            <person name="Loffler F."/>
        </authorList>
    </citation>
    <scope>NUCLEOTIDE SEQUENCE</scope>
</reference>
<dbReference type="EMBL" id="VSSQ01010556">
    <property type="protein sequence ID" value="MPM44640.1"/>
    <property type="molecule type" value="Genomic_DNA"/>
</dbReference>
<protein>
    <submittedName>
        <fullName evidence="2">Uncharacterized protein</fullName>
    </submittedName>
</protein>
<evidence type="ECO:0000256" key="1">
    <source>
        <dbReference type="SAM" id="MobiDB-lite"/>
    </source>
</evidence>
<evidence type="ECO:0000313" key="2">
    <source>
        <dbReference type="EMBL" id="MPM44640.1"/>
    </source>
</evidence>
<organism evidence="2">
    <name type="scientific">bioreactor metagenome</name>
    <dbReference type="NCBI Taxonomy" id="1076179"/>
    <lineage>
        <taxon>unclassified sequences</taxon>
        <taxon>metagenomes</taxon>
        <taxon>ecological metagenomes</taxon>
    </lineage>
</organism>
<dbReference type="AlphaFoldDB" id="A0A644ZUJ5"/>
<proteinExistence type="predicted"/>
<comment type="caution">
    <text evidence="2">The sequence shown here is derived from an EMBL/GenBank/DDBJ whole genome shotgun (WGS) entry which is preliminary data.</text>
</comment>
<name>A0A644ZUJ5_9ZZZZ</name>
<feature type="region of interest" description="Disordered" evidence="1">
    <location>
        <begin position="108"/>
        <end position="130"/>
    </location>
</feature>
<gene>
    <name evidence="2" type="ORF">SDC9_91319</name>
</gene>
<sequence length="190" mass="20620">MRDRSSGTAKAVRWFEIIAPPDGAPYGISYDANAKASVFECPAESINFGKYSDGEMQYTHYGVNPYVMGGFNSNNYRIYQYRRLIYADPMQVKLVMDNNSPSEVSISAPSAASYRHGAGDSRISRDASSTEIPTSGGLCNVLFLDGHVAPQTATEMRLGNTYAITSGTAMLMVNGKSIINVNAGFDLTQQ</sequence>